<sequence>MQMMSEPENRTLAVLLALACVPVAWLGAAAAVKGFVIPHGVAGTKETPLLQAPRPRVAATRQVAANEGVALDARMGTSHNPMIDGSE</sequence>
<evidence type="ECO:0000313" key="2">
    <source>
        <dbReference type="Proteomes" id="UP000183656"/>
    </source>
</evidence>
<proteinExistence type="predicted"/>
<reference evidence="1 2" key="1">
    <citation type="submission" date="2016-10" db="EMBL/GenBank/DDBJ databases">
        <authorList>
            <person name="de Groot N.N."/>
        </authorList>
    </citation>
    <scope>NUCLEOTIDE SEQUENCE [LARGE SCALE GENOMIC DNA]</scope>
    <source>
        <strain evidence="1 2">R-24608</strain>
    </source>
</reference>
<dbReference type="EMBL" id="FPBX01000025">
    <property type="protein sequence ID" value="SFU83604.1"/>
    <property type="molecule type" value="Genomic_DNA"/>
</dbReference>
<organism evidence="1 2">
    <name type="scientific">Paenacidovorax caeni</name>
    <dbReference type="NCBI Taxonomy" id="343013"/>
    <lineage>
        <taxon>Bacteria</taxon>
        <taxon>Pseudomonadati</taxon>
        <taxon>Pseudomonadota</taxon>
        <taxon>Betaproteobacteria</taxon>
        <taxon>Burkholderiales</taxon>
        <taxon>Comamonadaceae</taxon>
        <taxon>Paenacidovorax</taxon>
    </lineage>
</organism>
<dbReference type="Proteomes" id="UP000183656">
    <property type="component" value="Unassembled WGS sequence"/>
</dbReference>
<name>A0A1I7JEM0_9BURK</name>
<protein>
    <submittedName>
        <fullName evidence="1">Uncharacterized protein</fullName>
    </submittedName>
</protein>
<gene>
    <name evidence="1" type="ORF">SAMN04489707_102537</name>
</gene>
<evidence type="ECO:0000313" key="1">
    <source>
        <dbReference type="EMBL" id="SFU83604.1"/>
    </source>
</evidence>
<keyword evidence="2" id="KW-1185">Reference proteome</keyword>
<dbReference type="STRING" id="343013.SAMN04489707_102537"/>
<accession>A0A1I7JEM0</accession>
<dbReference type="AlphaFoldDB" id="A0A1I7JEM0"/>